<gene>
    <name evidence="1" type="ORF">PR048_024343</name>
</gene>
<proteinExistence type="predicted"/>
<dbReference type="EMBL" id="JARBHB010000010">
    <property type="protein sequence ID" value="KAJ8873525.1"/>
    <property type="molecule type" value="Genomic_DNA"/>
</dbReference>
<sequence length="62" mass="7311">MQMMLSPHWEMFETCMGTTIWLNSKADLIRETKRHLRHKKYATLENQKVQLTMCPQTVCIAG</sequence>
<evidence type="ECO:0000313" key="2">
    <source>
        <dbReference type="Proteomes" id="UP001159363"/>
    </source>
</evidence>
<organism evidence="1 2">
    <name type="scientific">Dryococelus australis</name>
    <dbReference type="NCBI Taxonomy" id="614101"/>
    <lineage>
        <taxon>Eukaryota</taxon>
        <taxon>Metazoa</taxon>
        <taxon>Ecdysozoa</taxon>
        <taxon>Arthropoda</taxon>
        <taxon>Hexapoda</taxon>
        <taxon>Insecta</taxon>
        <taxon>Pterygota</taxon>
        <taxon>Neoptera</taxon>
        <taxon>Polyneoptera</taxon>
        <taxon>Phasmatodea</taxon>
        <taxon>Verophasmatodea</taxon>
        <taxon>Anareolatae</taxon>
        <taxon>Phasmatidae</taxon>
        <taxon>Eurycanthinae</taxon>
        <taxon>Dryococelus</taxon>
    </lineage>
</organism>
<comment type="caution">
    <text evidence="1">The sequence shown here is derived from an EMBL/GenBank/DDBJ whole genome shotgun (WGS) entry which is preliminary data.</text>
</comment>
<accession>A0ABQ9GNB2</accession>
<dbReference type="Proteomes" id="UP001159363">
    <property type="component" value="Chromosome 9"/>
</dbReference>
<evidence type="ECO:0000313" key="1">
    <source>
        <dbReference type="EMBL" id="KAJ8873525.1"/>
    </source>
</evidence>
<name>A0ABQ9GNB2_9NEOP</name>
<protein>
    <submittedName>
        <fullName evidence="1">Uncharacterized protein</fullName>
    </submittedName>
</protein>
<reference evidence="1 2" key="1">
    <citation type="submission" date="2023-02" db="EMBL/GenBank/DDBJ databases">
        <title>LHISI_Scaffold_Assembly.</title>
        <authorList>
            <person name="Stuart O.P."/>
            <person name="Cleave R."/>
            <person name="Magrath M.J.L."/>
            <person name="Mikheyev A.S."/>
        </authorList>
    </citation>
    <scope>NUCLEOTIDE SEQUENCE [LARGE SCALE GENOMIC DNA]</scope>
    <source>
        <strain evidence="1">Daus_M_001</strain>
        <tissue evidence="1">Leg muscle</tissue>
    </source>
</reference>
<keyword evidence="2" id="KW-1185">Reference proteome</keyword>